<dbReference type="EMBL" id="GL376571">
    <property type="status" value="NOT_ANNOTATED_CDS"/>
    <property type="molecule type" value="Genomic_DNA"/>
</dbReference>
<reference evidence="9" key="1">
    <citation type="journal article" date="2010" name="Genome Biol.">
        <title>Genome sequence of the necrotrophic plant pathogen Pythium ultimum reveals original pathogenicity mechanisms and effector repertoire.</title>
        <authorList>
            <person name="Levesque C.A."/>
            <person name="Brouwer H."/>
            <person name="Cano L."/>
            <person name="Hamilton J.P."/>
            <person name="Holt C."/>
            <person name="Huitema E."/>
            <person name="Raffaele S."/>
            <person name="Robideau G.P."/>
            <person name="Thines M."/>
            <person name="Win J."/>
            <person name="Zerillo M.M."/>
            <person name="Beakes G.W."/>
            <person name="Boore J.L."/>
            <person name="Busam D."/>
            <person name="Dumas B."/>
            <person name="Ferriera S."/>
            <person name="Fuerstenberg S.I."/>
            <person name="Gachon C.M."/>
            <person name="Gaulin E."/>
            <person name="Govers F."/>
            <person name="Grenville-Briggs L."/>
            <person name="Horner N."/>
            <person name="Hostetler J."/>
            <person name="Jiang R.H."/>
            <person name="Johnson J."/>
            <person name="Krajaejun T."/>
            <person name="Lin H."/>
            <person name="Meijer H.J."/>
            <person name="Moore B."/>
            <person name="Morris P."/>
            <person name="Phuntmart V."/>
            <person name="Puiu D."/>
            <person name="Shetty J."/>
            <person name="Stajich J.E."/>
            <person name="Tripathy S."/>
            <person name="Wawra S."/>
            <person name="van West P."/>
            <person name="Whitty B.R."/>
            <person name="Coutinho P.M."/>
            <person name="Henrissat B."/>
            <person name="Martin F."/>
            <person name="Thomas P.D."/>
            <person name="Tyler B.M."/>
            <person name="De Vries R.P."/>
            <person name="Kamoun S."/>
            <person name="Yandell M."/>
            <person name="Tisserat N."/>
            <person name="Buell C.R."/>
        </authorList>
    </citation>
    <scope>NUCLEOTIDE SEQUENCE</scope>
    <source>
        <strain evidence="9">DAOM:BR144</strain>
    </source>
</reference>
<dbReference type="InParanoid" id="K3X2U3"/>
<dbReference type="Pfam" id="PF00063">
    <property type="entry name" value="Myosin_head"/>
    <property type="match status" value="1"/>
</dbReference>
<dbReference type="PROSITE" id="PS51456">
    <property type="entry name" value="MYOSIN_MOTOR"/>
    <property type="match status" value="1"/>
</dbReference>
<dbReference type="InterPro" id="IPR036961">
    <property type="entry name" value="Kinesin_motor_dom_sf"/>
</dbReference>
<dbReference type="InterPro" id="IPR000048">
    <property type="entry name" value="IQ_motif_EF-hand-BS"/>
</dbReference>
<evidence type="ECO:0000313" key="9">
    <source>
        <dbReference type="Proteomes" id="UP000019132"/>
    </source>
</evidence>
<dbReference type="GO" id="GO:0051015">
    <property type="term" value="F:actin filament binding"/>
    <property type="evidence" value="ECO:0007669"/>
    <property type="project" value="TreeGrafter"/>
</dbReference>
<dbReference type="AlphaFoldDB" id="K3X2U3"/>
<organism evidence="8 9">
    <name type="scientific">Globisporangium ultimum (strain ATCC 200006 / CBS 805.95 / DAOM BR144)</name>
    <name type="common">Pythium ultimum</name>
    <dbReference type="NCBI Taxonomy" id="431595"/>
    <lineage>
        <taxon>Eukaryota</taxon>
        <taxon>Sar</taxon>
        <taxon>Stramenopiles</taxon>
        <taxon>Oomycota</taxon>
        <taxon>Peronosporomycetes</taxon>
        <taxon>Pythiales</taxon>
        <taxon>Pythiaceae</taxon>
        <taxon>Globisporangium</taxon>
    </lineage>
</organism>
<dbReference type="InterPro" id="IPR001609">
    <property type="entry name" value="Myosin_head_motor_dom-like"/>
</dbReference>
<keyword evidence="6" id="KW-0175">Coiled coil</keyword>
<keyword evidence="9" id="KW-1185">Reference proteome</keyword>
<dbReference type="GO" id="GO:0000146">
    <property type="term" value="F:microfilament motor activity"/>
    <property type="evidence" value="ECO:0007669"/>
    <property type="project" value="InterPro"/>
</dbReference>
<evidence type="ECO:0000256" key="3">
    <source>
        <dbReference type="ARBA" id="ARBA00023123"/>
    </source>
</evidence>
<dbReference type="GO" id="GO:0016459">
    <property type="term" value="C:myosin complex"/>
    <property type="evidence" value="ECO:0007669"/>
    <property type="project" value="UniProtKB-KW"/>
</dbReference>
<comment type="caution">
    <text evidence="5">Lacks conserved residue(s) required for the propagation of feature annotation.</text>
</comment>
<protein>
    <recommendedName>
        <fullName evidence="7">Myosin motor domain-containing protein</fullName>
    </recommendedName>
</protein>
<evidence type="ECO:0000313" key="8">
    <source>
        <dbReference type="EnsemblProtists" id="PYU1_T011542"/>
    </source>
</evidence>
<dbReference type="PANTHER" id="PTHR46184">
    <property type="entry name" value="UNCONVENTIONAL MYOSIN-IXB-LIKE PROTEIN"/>
    <property type="match status" value="1"/>
</dbReference>
<comment type="similarity">
    <text evidence="5">Belongs to the TRAFAC class myosin-kinesin ATPase superfamily. Myosin family.</text>
</comment>
<reference evidence="9" key="2">
    <citation type="submission" date="2010-04" db="EMBL/GenBank/DDBJ databases">
        <authorList>
            <person name="Buell R."/>
            <person name="Hamilton J."/>
            <person name="Hostetler J."/>
        </authorList>
    </citation>
    <scope>NUCLEOTIDE SEQUENCE [LARGE SCALE GENOMIC DNA]</scope>
    <source>
        <strain evidence="9">DAOM:BR144</strain>
    </source>
</reference>
<evidence type="ECO:0000256" key="5">
    <source>
        <dbReference type="PROSITE-ProRule" id="PRU00782"/>
    </source>
</evidence>
<dbReference type="GO" id="GO:0005096">
    <property type="term" value="F:GTPase activator activity"/>
    <property type="evidence" value="ECO:0007669"/>
    <property type="project" value="InterPro"/>
</dbReference>
<keyword evidence="4" id="KW-0505">Motor protein</keyword>
<evidence type="ECO:0000259" key="7">
    <source>
        <dbReference type="PROSITE" id="PS51456"/>
    </source>
</evidence>
<dbReference type="SMART" id="SM00015">
    <property type="entry name" value="IQ"/>
    <property type="match status" value="3"/>
</dbReference>
<accession>K3X2U3</accession>
<reference evidence="8" key="3">
    <citation type="submission" date="2015-02" db="UniProtKB">
        <authorList>
            <consortium name="EnsemblProtists"/>
        </authorList>
    </citation>
    <scope>IDENTIFICATION</scope>
    <source>
        <strain evidence="8">DAOM BR144</strain>
    </source>
</reference>
<keyword evidence="3 5" id="KW-0518">Myosin</keyword>
<proteinExistence type="inferred from homology"/>
<dbReference type="SUPFAM" id="SSF52540">
    <property type="entry name" value="P-loop containing nucleoside triphosphate hydrolases"/>
    <property type="match status" value="1"/>
</dbReference>
<dbReference type="InterPro" id="IPR027417">
    <property type="entry name" value="P-loop_NTPase"/>
</dbReference>
<dbReference type="Gene3D" id="1.20.5.190">
    <property type="match status" value="1"/>
</dbReference>
<feature type="coiled-coil region" evidence="6">
    <location>
        <begin position="201"/>
        <end position="386"/>
    </location>
</feature>
<evidence type="ECO:0000256" key="1">
    <source>
        <dbReference type="ARBA" id="ARBA00004496"/>
    </source>
</evidence>
<dbReference type="EnsemblProtists" id="PYU1_T011542">
    <property type="protein sequence ID" value="PYU1_T011542"/>
    <property type="gene ID" value="PYU1_G011516"/>
</dbReference>
<comment type="subcellular location">
    <subcellularLocation>
        <location evidence="1">Cytoplasm</location>
    </subcellularLocation>
</comment>
<dbReference type="PANTHER" id="PTHR46184:SF5">
    <property type="entry name" value="UNCONVENTIONAL MYOSIN-IXA-LIKE"/>
    <property type="match status" value="1"/>
</dbReference>
<dbReference type="HOGENOM" id="CLU_443134_0_0_1"/>
<keyword evidence="5" id="KW-0009">Actin-binding</keyword>
<evidence type="ECO:0000256" key="4">
    <source>
        <dbReference type="ARBA" id="ARBA00023175"/>
    </source>
</evidence>
<evidence type="ECO:0000256" key="2">
    <source>
        <dbReference type="ARBA" id="ARBA00022490"/>
    </source>
</evidence>
<dbReference type="Proteomes" id="UP000019132">
    <property type="component" value="Unassembled WGS sequence"/>
</dbReference>
<sequence>MEAEQTKVYVPDANVSWIEASITKGHVVNDDTVEVVLEADEQEEDGEKHPEAGTIRTVPKNAILLQNQVRNANGVEDMVNLNYLHEPAILYNLKQRFLRQIPYTYTGPICIAVNPTVYRGYYLRQVYRKQRAAAIVIEKYARRMRAQQLLLEMRKNHRATKIQNVFKMHVCRRKYLTVIKSIRLIQSIVRMFLAVKSFAVLQKQAKEDAKLENQIQLLKKRLQQEREARIELEQQAYGHRSSMVMRSEEALEDADFVIDQLRSENAALKEANTNLKTFSAQMRKEKEVMERGAYVNGASFAAANQRNAKLQEEVEMLRAAQLRYKEAHRMMKTQNMAAMEKLKLMQSSLNEAMNERMALRQSVDHLKNHTEHLQNENVALAKANARLRLILRQDPELSRKHRDEVPRLTKLAFTSKQPAPPKAALTSIIKAQEPSTPVVNMRVSLSTLQPPLPPNAAPVGVPLPSATPIKRANSLSVTTKKVEVAKTQRVVNIREVNNKEIEEEPVVEKSFMTAVVNGSAGNSLTKEPTHSVSIANKLPVSPQQLRKALVRQPTGEDGPLMEPAKVMGIVLDENEDEEDNMDQRVSFSVTLGVDLLEEANKQQQRNSMIGANSSVCV</sequence>
<evidence type="ECO:0000256" key="6">
    <source>
        <dbReference type="SAM" id="Coils"/>
    </source>
</evidence>
<dbReference type="GO" id="GO:0005524">
    <property type="term" value="F:ATP binding"/>
    <property type="evidence" value="ECO:0007669"/>
    <property type="project" value="InterPro"/>
</dbReference>
<dbReference type="InterPro" id="IPR046987">
    <property type="entry name" value="Myo9"/>
</dbReference>
<dbReference type="PROSITE" id="PS50096">
    <property type="entry name" value="IQ"/>
    <property type="match status" value="1"/>
</dbReference>
<dbReference type="VEuPathDB" id="FungiDB:PYU1_G011516"/>
<dbReference type="eggNOG" id="KOG0161">
    <property type="taxonomic scope" value="Eukaryota"/>
</dbReference>
<keyword evidence="2" id="KW-0963">Cytoplasm</keyword>
<dbReference type="GO" id="GO:0035556">
    <property type="term" value="P:intracellular signal transduction"/>
    <property type="evidence" value="ECO:0007669"/>
    <property type="project" value="InterPro"/>
</dbReference>
<dbReference type="STRING" id="431595.K3X2U3"/>
<feature type="domain" description="Myosin motor" evidence="7">
    <location>
        <begin position="73"/>
        <end position="115"/>
    </location>
</feature>
<dbReference type="GO" id="GO:0005884">
    <property type="term" value="C:actin filament"/>
    <property type="evidence" value="ECO:0007669"/>
    <property type="project" value="TreeGrafter"/>
</dbReference>
<dbReference type="Gene3D" id="3.40.850.10">
    <property type="entry name" value="Kinesin motor domain"/>
    <property type="match status" value="1"/>
</dbReference>
<name>K3X2U3_GLOUD</name>
<dbReference type="GO" id="GO:0005737">
    <property type="term" value="C:cytoplasm"/>
    <property type="evidence" value="ECO:0007669"/>
    <property type="project" value="UniProtKB-SubCell"/>
</dbReference>